<keyword evidence="2" id="KW-1185">Reference proteome</keyword>
<sequence>MAGRYKTIISLLYCRKVVHNLSRNNDTESRKLVKKYAQKMNKLSAKIKSKGWVIAG</sequence>
<protein>
    <submittedName>
        <fullName evidence="1">Uncharacterized protein</fullName>
    </submittedName>
</protein>
<comment type="caution">
    <text evidence="1">The sequence shown here is derived from an EMBL/GenBank/DDBJ whole genome shotgun (WGS) entry which is preliminary data.</text>
</comment>
<evidence type="ECO:0000313" key="1">
    <source>
        <dbReference type="EMBL" id="EIW20750.1"/>
    </source>
</evidence>
<dbReference type="Proteomes" id="UP000004324">
    <property type="component" value="Unassembled WGS sequence"/>
</dbReference>
<dbReference type="EMBL" id="AKVJ01000004">
    <property type="protein sequence ID" value="EIW20750.1"/>
    <property type="molecule type" value="Genomic_DNA"/>
</dbReference>
<dbReference type="AlphaFoldDB" id="I8RNR3"/>
<organism evidence="1 2">
    <name type="scientific">Pelosinus fermentans B4</name>
    <dbReference type="NCBI Taxonomy" id="1149862"/>
    <lineage>
        <taxon>Bacteria</taxon>
        <taxon>Bacillati</taxon>
        <taxon>Bacillota</taxon>
        <taxon>Negativicutes</taxon>
        <taxon>Selenomonadales</taxon>
        <taxon>Sporomusaceae</taxon>
        <taxon>Pelosinus</taxon>
    </lineage>
</organism>
<name>I8RNR3_9FIRM</name>
<evidence type="ECO:0000313" key="2">
    <source>
        <dbReference type="Proteomes" id="UP000004324"/>
    </source>
</evidence>
<accession>I8RNR3</accession>
<proteinExistence type="predicted"/>
<gene>
    <name evidence="1" type="ORF">FB4_1962</name>
</gene>
<reference evidence="1 2" key="1">
    <citation type="journal article" date="2012" name="J. Bacteriol.">
        <title>Draft Genome Sequences for Two Metal-Reducing Pelosinus fermentans Strains Isolated from a Cr(VI)-Contaminated Site and for Type Strain R7.</title>
        <authorList>
            <person name="Brown S.D."/>
            <person name="Podar M."/>
            <person name="Klingeman D.M."/>
            <person name="Johnson C.M."/>
            <person name="Yang Z.K."/>
            <person name="Utturkar S.M."/>
            <person name="Land M.L."/>
            <person name="Mosher J.J."/>
            <person name="Hurt R.A.Jr."/>
            <person name="Phelps T.J."/>
            <person name="Palumbo A.V."/>
            <person name="Arkin A.P."/>
            <person name="Hazen T.C."/>
            <person name="Elias D.A."/>
        </authorList>
    </citation>
    <scope>NUCLEOTIDE SEQUENCE [LARGE SCALE GENOMIC DNA]</scope>
    <source>
        <strain evidence="1 2">B4</strain>
    </source>
</reference>